<dbReference type="AlphaFoldDB" id="A0AAD5MG12"/>
<accession>A0AAD5MG12</accession>
<feature type="compositionally biased region" description="Basic and acidic residues" evidence="1">
    <location>
        <begin position="91"/>
        <end position="102"/>
    </location>
</feature>
<name>A0AAD5MG12_PARTN</name>
<evidence type="ECO:0000256" key="1">
    <source>
        <dbReference type="SAM" id="MobiDB-lite"/>
    </source>
</evidence>
<dbReference type="EMBL" id="JAHQIW010002694">
    <property type="protein sequence ID" value="KAJ1356093.1"/>
    <property type="molecule type" value="Genomic_DNA"/>
</dbReference>
<comment type="caution">
    <text evidence="2">The sequence shown here is derived from an EMBL/GenBank/DDBJ whole genome shotgun (WGS) entry which is preliminary data.</text>
</comment>
<proteinExistence type="predicted"/>
<organism evidence="2 3">
    <name type="scientific">Parelaphostrongylus tenuis</name>
    <name type="common">Meningeal worm</name>
    <dbReference type="NCBI Taxonomy" id="148309"/>
    <lineage>
        <taxon>Eukaryota</taxon>
        <taxon>Metazoa</taxon>
        <taxon>Ecdysozoa</taxon>
        <taxon>Nematoda</taxon>
        <taxon>Chromadorea</taxon>
        <taxon>Rhabditida</taxon>
        <taxon>Rhabditina</taxon>
        <taxon>Rhabditomorpha</taxon>
        <taxon>Strongyloidea</taxon>
        <taxon>Metastrongylidae</taxon>
        <taxon>Parelaphostrongylus</taxon>
    </lineage>
</organism>
<reference evidence="2" key="1">
    <citation type="submission" date="2021-06" db="EMBL/GenBank/DDBJ databases">
        <title>Parelaphostrongylus tenuis whole genome reference sequence.</title>
        <authorList>
            <person name="Garwood T.J."/>
            <person name="Larsen P.A."/>
            <person name="Fountain-Jones N.M."/>
            <person name="Garbe J.R."/>
            <person name="Macchietto M.G."/>
            <person name="Kania S.A."/>
            <person name="Gerhold R.W."/>
            <person name="Richards J.E."/>
            <person name="Wolf T.M."/>
        </authorList>
    </citation>
    <scope>NUCLEOTIDE SEQUENCE</scope>
    <source>
        <strain evidence="2">MNPRO001-30</strain>
        <tissue evidence="2">Meninges</tissue>
    </source>
</reference>
<sequence length="102" mass="12104">MRCQSRVYGQQFDSASRRRHRVLGRRYAATSTPRTTFVNHRTGAISLPTKWCECIELSTIILEERKRRRERDEDDDEEKMTLSNGILFETPSRRNLDEPMRS</sequence>
<feature type="region of interest" description="Disordered" evidence="1">
    <location>
        <begin position="66"/>
        <end position="102"/>
    </location>
</feature>
<evidence type="ECO:0000313" key="2">
    <source>
        <dbReference type="EMBL" id="KAJ1356093.1"/>
    </source>
</evidence>
<keyword evidence="3" id="KW-1185">Reference proteome</keyword>
<evidence type="ECO:0000313" key="3">
    <source>
        <dbReference type="Proteomes" id="UP001196413"/>
    </source>
</evidence>
<dbReference type="Proteomes" id="UP001196413">
    <property type="component" value="Unassembled WGS sequence"/>
</dbReference>
<gene>
    <name evidence="2" type="ORF">KIN20_013729</name>
</gene>
<protein>
    <submittedName>
        <fullName evidence="2">Uncharacterized protein</fullName>
    </submittedName>
</protein>